<dbReference type="Proteomes" id="UP001139701">
    <property type="component" value="Unassembled WGS sequence"/>
</dbReference>
<protein>
    <submittedName>
        <fullName evidence="1">Ribonuclease I</fullName>
    </submittedName>
</protein>
<dbReference type="SUPFAM" id="SSF55895">
    <property type="entry name" value="Ribonuclease Rh-like"/>
    <property type="match status" value="1"/>
</dbReference>
<reference evidence="1" key="1">
    <citation type="submission" date="2022-02" db="EMBL/GenBank/DDBJ databases">
        <title>Acinetobacter A3.8 sp. nov., isolated from Sediment (Zhairuo Island).</title>
        <authorList>
            <person name="Zheng K."/>
        </authorList>
    </citation>
    <scope>NUCLEOTIDE SEQUENCE</scope>
    <source>
        <strain evidence="1">A3.8</strain>
    </source>
</reference>
<keyword evidence="2" id="KW-1185">Reference proteome</keyword>
<dbReference type="GO" id="GO:0003723">
    <property type="term" value="F:RNA binding"/>
    <property type="evidence" value="ECO:0007669"/>
    <property type="project" value="InterPro"/>
</dbReference>
<accession>A0A9X1WXH5</accession>
<evidence type="ECO:0000313" key="1">
    <source>
        <dbReference type="EMBL" id="MCJ8146944.1"/>
    </source>
</evidence>
<dbReference type="GO" id="GO:0033897">
    <property type="term" value="F:ribonuclease T2 activity"/>
    <property type="evidence" value="ECO:0007669"/>
    <property type="project" value="InterPro"/>
</dbReference>
<dbReference type="Gene3D" id="3.90.730.10">
    <property type="entry name" value="Ribonuclease T2-like"/>
    <property type="match status" value="1"/>
</dbReference>
<evidence type="ECO:0000313" key="2">
    <source>
        <dbReference type="Proteomes" id="UP001139701"/>
    </source>
</evidence>
<name>A0A9X1WXH5_9GAMM</name>
<dbReference type="RefSeq" id="WP_241572084.1">
    <property type="nucleotide sequence ID" value="NZ_JAKUML010000012.1"/>
</dbReference>
<dbReference type="EMBL" id="JAKUML010000012">
    <property type="protein sequence ID" value="MCJ8146944.1"/>
    <property type="molecule type" value="Genomic_DNA"/>
</dbReference>
<proteinExistence type="predicted"/>
<dbReference type="AlphaFoldDB" id="A0A9X1WXH5"/>
<comment type="caution">
    <text evidence="1">The sequence shown here is derived from an EMBL/GenBank/DDBJ whole genome shotgun (WGS) entry which is preliminary data.</text>
</comment>
<dbReference type="InterPro" id="IPR036430">
    <property type="entry name" value="RNase_T2-like_sf"/>
</dbReference>
<sequence>MQRYHDLNYSIFDVIRAVIPSIFRFGGAFLFIILLSHASSVYAAPKSYVLHVELSPAVCQIDASQKRTRQCLEGYSLTVLGLFPEGVDTSRCETSSAVNLSPIQKRVLMRLIPDEASQARLWRSVGGCVSMNASQYFRKVVAFAEQLKIPSEVTSPTTIRVSRSKVENQFYRLNSGLSYSSLKMGCRGEGGVSNLLTDVEVCYRSNGKYQACQIQQRSTCPSQVLIKGSY</sequence>
<gene>
    <name evidence="1" type="ORF">MKI79_08535</name>
</gene>
<organism evidence="1 2">
    <name type="scientific">Acinetobacter sedimenti</name>
    <dbReference type="NCBI Taxonomy" id="2919922"/>
    <lineage>
        <taxon>Bacteria</taxon>
        <taxon>Pseudomonadati</taxon>
        <taxon>Pseudomonadota</taxon>
        <taxon>Gammaproteobacteria</taxon>
        <taxon>Moraxellales</taxon>
        <taxon>Moraxellaceae</taxon>
        <taxon>Acinetobacter</taxon>
    </lineage>
</organism>